<accession>A0ABP8ZFZ4</accession>
<dbReference type="RefSeq" id="WP_345482233.1">
    <property type="nucleotide sequence ID" value="NZ_BAABLP010000009.1"/>
</dbReference>
<proteinExistence type="predicted"/>
<dbReference type="PROSITE" id="PS01124">
    <property type="entry name" value="HTH_ARAC_FAMILY_2"/>
    <property type="match status" value="1"/>
</dbReference>
<dbReference type="PANTHER" id="PTHR46796:SF6">
    <property type="entry name" value="ARAC SUBFAMILY"/>
    <property type="match status" value="1"/>
</dbReference>
<evidence type="ECO:0000256" key="1">
    <source>
        <dbReference type="ARBA" id="ARBA00023015"/>
    </source>
</evidence>
<dbReference type="SMART" id="SM00342">
    <property type="entry name" value="HTH_ARAC"/>
    <property type="match status" value="1"/>
</dbReference>
<evidence type="ECO:0000256" key="3">
    <source>
        <dbReference type="ARBA" id="ARBA00023163"/>
    </source>
</evidence>
<organism evidence="6 7">
    <name type="scientific">Amnibacterium soli</name>
    <dbReference type="NCBI Taxonomy" id="1282736"/>
    <lineage>
        <taxon>Bacteria</taxon>
        <taxon>Bacillati</taxon>
        <taxon>Actinomycetota</taxon>
        <taxon>Actinomycetes</taxon>
        <taxon>Micrococcales</taxon>
        <taxon>Microbacteriaceae</taxon>
        <taxon>Amnibacterium</taxon>
    </lineage>
</organism>
<keyword evidence="7" id="KW-1185">Reference proteome</keyword>
<feature type="compositionally biased region" description="Basic and acidic residues" evidence="4">
    <location>
        <begin position="316"/>
        <end position="328"/>
    </location>
</feature>
<dbReference type="Pfam" id="PF14525">
    <property type="entry name" value="AraC_binding_2"/>
    <property type="match status" value="1"/>
</dbReference>
<evidence type="ECO:0000313" key="6">
    <source>
        <dbReference type="EMBL" id="GAA4755490.1"/>
    </source>
</evidence>
<evidence type="ECO:0000256" key="4">
    <source>
        <dbReference type="SAM" id="MobiDB-lite"/>
    </source>
</evidence>
<feature type="domain" description="HTH araC/xylS-type" evidence="5">
    <location>
        <begin position="204"/>
        <end position="304"/>
    </location>
</feature>
<name>A0ABP8ZFZ4_9MICO</name>
<dbReference type="PANTHER" id="PTHR46796">
    <property type="entry name" value="HTH-TYPE TRANSCRIPTIONAL ACTIVATOR RHAS-RELATED"/>
    <property type="match status" value="1"/>
</dbReference>
<dbReference type="InterPro" id="IPR018060">
    <property type="entry name" value="HTH_AraC"/>
</dbReference>
<reference evidence="7" key="1">
    <citation type="journal article" date="2019" name="Int. J. Syst. Evol. Microbiol.">
        <title>The Global Catalogue of Microorganisms (GCM) 10K type strain sequencing project: providing services to taxonomists for standard genome sequencing and annotation.</title>
        <authorList>
            <consortium name="The Broad Institute Genomics Platform"/>
            <consortium name="The Broad Institute Genome Sequencing Center for Infectious Disease"/>
            <person name="Wu L."/>
            <person name="Ma J."/>
        </authorList>
    </citation>
    <scope>NUCLEOTIDE SEQUENCE [LARGE SCALE GENOMIC DNA]</scope>
    <source>
        <strain evidence="7">JCM 19015</strain>
    </source>
</reference>
<dbReference type="EMBL" id="BAABLP010000009">
    <property type="protein sequence ID" value="GAA4755490.1"/>
    <property type="molecule type" value="Genomic_DNA"/>
</dbReference>
<evidence type="ECO:0000313" key="7">
    <source>
        <dbReference type="Proteomes" id="UP001500121"/>
    </source>
</evidence>
<dbReference type="Proteomes" id="UP001500121">
    <property type="component" value="Unassembled WGS sequence"/>
</dbReference>
<comment type="caution">
    <text evidence="6">The sequence shown here is derived from an EMBL/GenBank/DDBJ whole genome shotgun (WGS) entry which is preliminary data.</text>
</comment>
<gene>
    <name evidence="6" type="ORF">GCM10025783_30770</name>
</gene>
<evidence type="ECO:0000259" key="5">
    <source>
        <dbReference type="PROSITE" id="PS01124"/>
    </source>
</evidence>
<dbReference type="InterPro" id="IPR050204">
    <property type="entry name" value="AraC_XylS_family_regulators"/>
</dbReference>
<evidence type="ECO:0000256" key="2">
    <source>
        <dbReference type="ARBA" id="ARBA00023125"/>
    </source>
</evidence>
<sequence length="328" mass="36367">MRGDRFEAGPERLQFVGRDGLRRINGTTRFTPQDPDAFQAEHRRLELTDCSFESLRVSACSGTIDAQPSTQREQLHLGTLVAGRSAWRTGKRTHDQQRGAVHLLRGTDAVEFDWAQPVHLLTVRIPVSAVPAHLLADGVLRSGVLARTPLTNGFSGFLHQLAAGPVVLDTVEHGHLDRALRALANGVLAVAAAESQVADDDLRYAIHDYIERHLLEPGLDPTRIASALRVSVRWVHQVFNHDGESVARFIRHRRLDLVAEALQADPRSSGVSGLSRQFGFGGRDQLTRAFRSRYGMTISEYRDRVRDSAPLPDRLPAPDERVQDRAIG</sequence>
<keyword evidence="2" id="KW-0238">DNA-binding</keyword>
<feature type="region of interest" description="Disordered" evidence="4">
    <location>
        <begin position="305"/>
        <end position="328"/>
    </location>
</feature>
<protein>
    <recommendedName>
        <fullName evidence="5">HTH araC/xylS-type domain-containing protein</fullName>
    </recommendedName>
</protein>
<keyword evidence="1" id="KW-0805">Transcription regulation</keyword>
<dbReference type="InterPro" id="IPR035418">
    <property type="entry name" value="AraC-bd_2"/>
</dbReference>
<keyword evidence="3" id="KW-0804">Transcription</keyword>
<dbReference type="Pfam" id="PF12833">
    <property type="entry name" value="HTH_18"/>
    <property type="match status" value="1"/>
</dbReference>
<dbReference type="Gene3D" id="1.10.10.60">
    <property type="entry name" value="Homeodomain-like"/>
    <property type="match status" value="1"/>
</dbReference>